<keyword evidence="2" id="KW-1185">Reference proteome</keyword>
<protein>
    <submittedName>
        <fullName evidence="1">Uncharacterized protein</fullName>
    </submittedName>
</protein>
<dbReference type="Proteomes" id="UP001303046">
    <property type="component" value="Unassembled WGS sequence"/>
</dbReference>
<evidence type="ECO:0000313" key="2">
    <source>
        <dbReference type="Proteomes" id="UP001303046"/>
    </source>
</evidence>
<comment type="caution">
    <text evidence="1">The sequence shown here is derived from an EMBL/GenBank/DDBJ whole genome shotgun (WGS) entry which is preliminary data.</text>
</comment>
<name>A0ABR1BZQ0_NECAM</name>
<gene>
    <name evidence="1" type="primary">Necator_chrI.g4078</name>
    <name evidence="1" type="ORF">RB195_007949</name>
</gene>
<evidence type="ECO:0000313" key="1">
    <source>
        <dbReference type="EMBL" id="KAK6731799.1"/>
    </source>
</evidence>
<reference evidence="1 2" key="1">
    <citation type="submission" date="2023-08" db="EMBL/GenBank/DDBJ databases">
        <title>A Necator americanus chromosomal reference genome.</title>
        <authorList>
            <person name="Ilik V."/>
            <person name="Petrzelkova K.J."/>
            <person name="Pardy F."/>
            <person name="Fuh T."/>
            <person name="Niatou-Singa F.S."/>
            <person name="Gouil Q."/>
            <person name="Baker L."/>
            <person name="Ritchie M.E."/>
            <person name="Jex A.R."/>
            <person name="Gazzola D."/>
            <person name="Li H."/>
            <person name="Toshio Fujiwara R."/>
            <person name="Zhan B."/>
            <person name="Aroian R.V."/>
            <person name="Pafco B."/>
            <person name="Schwarz E.M."/>
        </authorList>
    </citation>
    <scope>NUCLEOTIDE SEQUENCE [LARGE SCALE GENOMIC DNA]</scope>
    <source>
        <strain evidence="1 2">Aroian</strain>
        <tissue evidence="1">Whole animal</tissue>
    </source>
</reference>
<sequence length="100" mass="11539">MVYLARSKSTINMFSQNEDPCYHRSLLRFAKVPSQSQPSSAPCGFERNRFPNCTVLYVVLSRLLATKLYRKGELMPISLDINPVKNTAICYGYDWKRKQS</sequence>
<organism evidence="1 2">
    <name type="scientific">Necator americanus</name>
    <name type="common">Human hookworm</name>
    <dbReference type="NCBI Taxonomy" id="51031"/>
    <lineage>
        <taxon>Eukaryota</taxon>
        <taxon>Metazoa</taxon>
        <taxon>Ecdysozoa</taxon>
        <taxon>Nematoda</taxon>
        <taxon>Chromadorea</taxon>
        <taxon>Rhabditida</taxon>
        <taxon>Rhabditina</taxon>
        <taxon>Rhabditomorpha</taxon>
        <taxon>Strongyloidea</taxon>
        <taxon>Ancylostomatidae</taxon>
        <taxon>Bunostominae</taxon>
        <taxon>Necator</taxon>
    </lineage>
</organism>
<proteinExistence type="predicted"/>
<dbReference type="EMBL" id="JAVFWL010000001">
    <property type="protein sequence ID" value="KAK6731799.1"/>
    <property type="molecule type" value="Genomic_DNA"/>
</dbReference>
<accession>A0ABR1BZQ0</accession>